<reference evidence="2 3" key="1">
    <citation type="submission" date="2024-09" db="EMBL/GenBank/DDBJ databases">
        <authorList>
            <person name="Sun Q."/>
            <person name="Mori K."/>
        </authorList>
    </citation>
    <scope>NUCLEOTIDE SEQUENCE [LARGE SCALE GENOMIC DNA]</scope>
    <source>
        <strain evidence="2 3">JCM 13852</strain>
    </source>
</reference>
<dbReference type="Proteomes" id="UP001589535">
    <property type="component" value="Unassembled WGS sequence"/>
</dbReference>
<protein>
    <recommendedName>
        <fullName evidence="4">Secreted protein</fullName>
    </recommendedName>
</protein>
<sequence>MTHRTMSGGVAVAVSALAIAAAAPTASAESITEPVTVHCDVAHYYANYDQANDKFYGEQADSVPRGGTMNRRIKTPFEGPRGVVVFHVDQWYFTTRACLG</sequence>
<evidence type="ECO:0008006" key="4">
    <source>
        <dbReference type="Google" id="ProtNLM"/>
    </source>
</evidence>
<name>A0ABV5U3V6_9PSEU</name>
<evidence type="ECO:0000313" key="3">
    <source>
        <dbReference type="Proteomes" id="UP001589535"/>
    </source>
</evidence>
<proteinExistence type="predicted"/>
<gene>
    <name evidence="2" type="ORF">ACFFTO_17830</name>
</gene>
<feature type="chain" id="PRO_5045179511" description="Secreted protein" evidence="1">
    <location>
        <begin position="29"/>
        <end position="100"/>
    </location>
</feature>
<keyword evidence="1" id="KW-0732">Signal</keyword>
<evidence type="ECO:0000256" key="1">
    <source>
        <dbReference type="SAM" id="SignalP"/>
    </source>
</evidence>
<dbReference type="RefSeq" id="WP_378194630.1">
    <property type="nucleotide sequence ID" value="NZ_JBHMBK010000012.1"/>
</dbReference>
<keyword evidence="3" id="KW-1185">Reference proteome</keyword>
<dbReference type="EMBL" id="JBHMBK010000012">
    <property type="protein sequence ID" value="MFB9686059.1"/>
    <property type="molecule type" value="Genomic_DNA"/>
</dbReference>
<feature type="signal peptide" evidence="1">
    <location>
        <begin position="1"/>
        <end position="28"/>
    </location>
</feature>
<accession>A0ABV5U3V6</accession>
<evidence type="ECO:0000313" key="2">
    <source>
        <dbReference type="EMBL" id="MFB9686059.1"/>
    </source>
</evidence>
<organism evidence="2 3">
    <name type="scientific">Amycolatopsis plumensis</name>
    <dbReference type="NCBI Taxonomy" id="236508"/>
    <lineage>
        <taxon>Bacteria</taxon>
        <taxon>Bacillati</taxon>
        <taxon>Actinomycetota</taxon>
        <taxon>Actinomycetes</taxon>
        <taxon>Pseudonocardiales</taxon>
        <taxon>Pseudonocardiaceae</taxon>
        <taxon>Amycolatopsis</taxon>
    </lineage>
</organism>
<comment type="caution">
    <text evidence="2">The sequence shown here is derived from an EMBL/GenBank/DDBJ whole genome shotgun (WGS) entry which is preliminary data.</text>
</comment>